<dbReference type="InterPro" id="IPR007263">
    <property type="entry name" value="DCC1-like"/>
</dbReference>
<evidence type="ECO:0000313" key="1">
    <source>
        <dbReference type="EMBL" id="QJW97466.1"/>
    </source>
</evidence>
<dbReference type="RefSeq" id="WP_171472827.1">
    <property type="nucleotide sequence ID" value="NZ_CP053452.2"/>
</dbReference>
<gene>
    <name evidence="1" type="ORF">FTUN_5040</name>
</gene>
<protein>
    <submittedName>
        <fullName evidence="1">Thioredoxin</fullName>
    </submittedName>
</protein>
<proteinExistence type="predicted"/>
<organism evidence="1 2">
    <name type="scientific">Frigoriglobus tundricola</name>
    <dbReference type="NCBI Taxonomy" id="2774151"/>
    <lineage>
        <taxon>Bacteria</taxon>
        <taxon>Pseudomonadati</taxon>
        <taxon>Planctomycetota</taxon>
        <taxon>Planctomycetia</taxon>
        <taxon>Gemmatales</taxon>
        <taxon>Gemmataceae</taxon>
        <taxon>Frigoriglobus</taxon>
    </lineage>
</organism>
<dbReference type="KEGG" id="ftj:FTUN_5040"/>
<dbReference type="GO" id="GO:0015035">
    <property type="term" value="F:protein-disulfide reductase activity"/>
    <property type="evidence" value="ECO:0007669"/>
    <property type="project" value="InterPro"/>
</dbReference>
<evidence type="ECO:0000313" key="2">
    <source>
        <dbReference type="Proteomes" id="UP000503447"/>
    </source>
</evidence>
<keyword evidence="2" id="KW-1185">Reference proteome</keyword>
<dbReference type="Pfam" id="PF04134">
    <property type="entry name" value="DCC1-like"/>
    <property type="match status" value="1"/>
</dbReference>
<dbReference type="EMBL" id="CP053452">
    <property type="protein sequence ID" value="QJW97466.1"/>
    <property type="molecule type" value="Genomic_DNA"/>
</dbReference>
<reference evidence="2" key="1">
    <citation type="submission" date="2020-05" db="EMBL/GenBank/DDBJ databases">
        <title>Frigoriglobus tundricola gen. nov., sp. nov., a psychrotolerant cellulolytic planctomycete of the family Gemmataceae with two divergent copies of 16S rRNA gene.</title>
        <authorList>
            <person name="Kulichevskaya I.S."/>
            <person name="Ivanova A.A."/>
            <person name="Naumoff D.G."/>
            <person name="Beletsky A.V."/>
            <person name="Rijpstra W.I.C."/>
            <person name="Sinninghe Damste J.S."/>
            <person name="Mardanov A.V."/>
            <person name="Ravin N.V."/>
            <person name="Dedysh S.N."/>
        </authorList>
    </citation>
    <scope>NUCLEOTIDE SEQUENCE [LARGE SCALE GENOMIC DNA]</scope>
    <source>
        <strain evidence="2">PL17</strain>
    </source>
</reference>
<sequence length="162" mass="18312">MSVGEVSLHEPPAPRADPAKGKAVVLFDGMCRLCQRAVRTLEPLDWFKRLHFQDCRDTAHWPPSAVPLTLKALLSEMHLVTPDRKRAPTGFRAFRWMAWRLPLLLPLAPLLYLPGVPWLGNKVYLWIARNRYNLVPCNDGGCRVPLGARTTEGAHQRAEESV</sequence>
<dbReference type="Proteomes" id="UP000503447">
    <property type="component" value="Chromosome"/>
</dbReference>
<dbReference type="AlphaFoldDB" id="A0A6M5YVR1"/>
<accession>A0A6M5YVR1</accession>
<name>A0A6M5YVR1_9BACT</name>